<keyword evidence="7 8" id="KW-0472">Membrane</keyword>
<evidence type="ECO:0000256" key="6">
    <source>
        <dbReference type="ARBA" id="ARBA00023065"/>
    </source>
</evidence>
<feature type="transmembrane region" description="Helical" evidence="8">
    <location>
        <begin position="366"/>
        <end position="386"/>
    </location>
</feature>
<keyword evidence="4 8" id="KW-0812">Transmembrane</keyword>
<feature type="transmembrane region" description="Helical" evidence="8">
    <location>
        <begin position="20"/>
        <end position="43"/>
    </location>
</feature>
<dbReference type="InterPro" id="IPR003445">
    <property type="entry name" value="Cat_transpt"/>
</dbReference>
<dbReference type="PATRIC" id="fig|1423812.3.peg.842"/>
<dbReference type="GO" id="GO:0030001">
    <property type="term" value="P:metal ion transport"/>
    <property type="evidence" value="ECO:0007669"/>
    <property type="project" value="UniProtKB-ARBA"/>
</dbReference>
<dbReference type="GO" id="GO:0005886">
    <property type="term" value="C:plasma membrane"/>
    <property type="evidence" value="ECO:0007669"/>
    <property type="project" value="UniProtKB-SubCell"/>
</dbReference>
<keyword evidence="2" id="KW-0813">Transport</keyword>
<dbReference type="EMBL" id="AZEG01000018">
    <property type="protein sequence ID" value="KRL36968.1"/>
    <property type="molecule type" value="Genomic_DNA"/>
</dbReference>
<feature type="transmembrane region" description="Helical" evidence="8">
    <location>
        <begin position="327"/>
        <end position="345"/>
    </location>
</feature>
<sequence>MLKSKINYLLVKVRENTTPIQLIVIAYFLMIVLAFFLLCLPFFHKPGVTVPPLDTFFMAVSTVSVTGLTTFPLHEVYNNYGVILLEVLFQIGGLGITMFATVGLVLARKRITLHQRQLIQIDMNQPRLSGTVRLAYSVFGLMMLLQFFFGILFSLYLYFTQGYEQLSSAFFEGFYIAISAVTNAGFDITGTSVMPFRHDYLFLMAIIFLIGIGGIGFPVLTELREWVGIKLRRQEDSQFRFSLFVKLAVFFAVLFFVIGTVLIMLSESKGVFAHRSFIDKLMTAMFYSASTRNAGLQLDSLNTFNATTLLIFSLLMFIGASPSSVGGGVRTTTIGILILYMYSFIRGRRNVNIFGRQIGQDDIQKAVVVVNLSILLCGVAVLILSATEKQTLTALILEVASAFGTTGLSLGITGSLSIIGKWVIIVLMFVGRVGMLYMLMLFVSKRKRDLNYRFPTEKVIIG</sequence>
<keyword evidence="3" id="KW-1003">Cell membrane</keyword>
<evidence type="ECO:0000256" key="7">
    <source>
        <dbReference type="ARBA" id="ARBA00023136"/>
    </source>
</evidence>
<comment type="caution">
    <text evidence="9">The sequence shown here is derived from an EMBL/GenBank/DDBJ whole genome shotgun (WGS) entry which is preliminary data.</text>
</comment>
<dbReference type="Proteomes" id="UP000051155">
    <property type="component" value="Unassembled WGS sequence"/>
</dbReference>
<evidence type="ECO:0000256" key="4">
    <source>
        <dbReference type="ARBA" id="ARBA00022692"/>
    </source>
</evidence>
<dbReference type="AlphaFoldDB" id="A0A0R1Q7V4"/>
<reference evidence="9 10" key="1">
    <citation type="journal article" date="2015" name="Genome Announc.">
        <title>Expanding the biotechnology potential of lactobacilli through comparative genomics of 213 strains and associated genera.</title>
        <authorList>
            <person name="Sun Z."/>
            <person name="Harris H.M."/>
            <person name="McCann A."/>
            <person name="Guo C."/>
            <person name="Argimon S."/>
            <person name="Zhang W."/>
            <person name="Yang X."/>
            <person name="Jeffery I.B."/>
            <person name="Cooney J.C."/>
            <person name="Kagawa T.F."/>
            <person name="Liu W."/>
            <person name="Song Y."/>
            <person name="Salvetti E."/>
            <person name="Wrobel A."/>
            <person name="Rasinkangas P."/>
            <person name="Parkhill J."/>
            <person name="Rea M.C."/>
            <person name="O'Sullivan O."/>
            <person name="Ritari J."/>
            <person name="Douillard F.P."/>
            <person name="Paul Ross R."/>
            <person name="Yang R."/>
            <person name="Briner A.E."/>
            <person name="Felis G.E."/>
            <person name="de Vos W.M."/>
            <person name="Barrangou R."/>
            <person name="Klaenhammer T.R."/>
            <person name="Caufield P.W."/>
            <person name="Cui Y."/>
            <person name="Zhang H."/>
            <person name="O'Toole P.W."/>
        </authorList>
    </citation>
    <scope>NUCLEOTIDE SEQUENCE [LARGE SCALE GENOMIC DNA]</scope>
    <source>
        <strain evidence="9 10">DSM 19971</strain>
    </source>
</reference>
<feature type="transmembrane region" description="Helical" evidence="8">
    <location>
        <begin position="422"/>
        <end position="443"/>
    </location>
</feature>
<evidence type="ECO:0000256" key="1">
    <source>
        <dbReference type="ARBA" id="ARBA00004651"/>
    </source>
</evidence>
<feature type="transmembrane region" description="Helical" evidence="8">
    <location>
        <begin position="241"/>
        <end position="265"/>
    </location>
</feature>
<feature type="transmembrane region" description="Helical" evidence="8">
    <location>
        <begin position="134"/>
        <end position="159"/>
    </location>
</feature>
<dbReference type="PANTHER" id="PTHR32024">
    <property type="entry name" value="TRK SYSTEM POTASSIUM UPTAKE PROTEIN TRKG-RELATED"/>
    <property type="match status" value="1"/>
</dbReference>
<evidence type="ECO:0000256" key="5">
    <source>
        <dbReference type="ARBA" id="ARBA00022989"/>
    </source>
</evidence>
<accession>A0A0R1Q7V4</accession>
<dbReference type="GO" id="GO:0008324">
    <property type="term" value="F:monoatomic cation transmembrane transporter activity"/>
    <property type="evidence" value="ECO:0007669"/>
    <property type="project" value="InterPro"/>
</dbReference>
<feature type="transmembrane region" description="Helical" evidence="8">
    <location>
        <begin position="200"/>
        <end position="220"/>
    </location>
</feature>
<evidence type="ECO:0000256" key="8">
    <source>
        <dbReference type="SAM" id="Phobius"/>
    </source>
</evidence>
<evidence type="ECO:0000313" key="10">
    <source>
        <dbReference type="Proteomes" id="UP000051155"/>
    </source>
</evidence>
<proteinExistence type="predicted"/>
<keyword evidence="10" id="KW-1185">Reference proteome</keyword>
<evidence type="ECO:0000313" key="9">
    <source>
        <dbReference type="EMBL" id="KRL36968.1"/>
    </source>
</evidence>
<evidence type="ECO:0000256" key="3">
    <source>
        <dbReference type="ARBA" id="ARBA00022475"/>
    </source>
</evidence>
<gene>
    <name evidence="9" type="ORF">FD20_GL000778</name>
</gene>
<evidence type="ECO:0000256" key="2">
    <source>
        <dbReference type="ARBA" id="ARBA00022448"/>
    </source>
</evidence>
<comment type="subcellular location">
    <subcellularLocation>
        <location evidence="1">Cell membrane</location>
        <topology evidence="1">Multi-pass membrane protein</topology>
    </subcellularLocation>
</comment>
<feature type="transmembrane region" description="Helical" evidence="8">
    <location>
        <begin position="301"/>
        <end position="321"/>
    </location>
</feature>
<name>A0A0R1Q7V4_9LACO</name>
<keyword evidence="6" id="KW-0406">Ion transport</keyword>
<feature type="transmembrane region" description="Helical" evidence="8">
    <location>
        <begin position="55"/>
        <end position="74"/>
    </location>
</feature>
<organism evidence="9 10">
    <name type="scientific">Liquorilactobacillus uvarum DSM 19971</name>
    <dbReference type="NCBI Taxonomy" id="1423812"/>
    <lineage>
        <taxon>Bacteria</taxon>
        <taxon>Bacillati</taxon>
        <taxon>Bacillota</taxon>
        <taxon>Bacilli</taxon>
        <taxon>Lactobacillales</taxon>
        <taxon>Lactobacillaceae</taxon>
        <taxon>Liquorilactobacillus</taxon>
    </lineage>
</organism>
<feature type="transmembrane region" description="Helical" evidence="8">
    <location>
        <begin position="80"/>
        <end position="107"/>
    </location>
</feature>
<protein>
    <submittedName>
        <fullName evidence="9">Cation transporter</fullName>
    </submittedName>
</protein>
<keyword evidence="5 8" id="KW-1133">Transmembrane helix</keyword>
<dbReference type="PANTHER" id="PTHR32024:SF4">
    <property type="entry name" value="KTR SYSTEM POTASSIUM UPTAKE PROTEIN D"/>
    <property type="match status" value="1"/>
</dbReference>
<dbReference type="RefSeq" id="WP_235807746.1">
    <property type="nucleotide sequence ID" value="NZ_AZEG01000018.1"/>
</dbReference>
<dbReference type="Pfam" id="PF02386">
    <property type="entry name" value="TrkH"/>
    <property type="match status" value="1"/>
</dbReference>
<dbReference type="STRING" id="1423812.FD20_GL000778"/>